<dbReference type="Pfam" id="PF13508">
    <property type="entry name" value="Acetyltransf_7"/>
    <property type="match status" value="1"/>
</dbReference>
<evidence type="ECO:0000313" key="3">
    <source>
        <dbReference type="Proteomes" id="UP001432180"/>
    </source>
</evidence>
<evidence type="ECO:0000259" key="1">
    <source>
        <dbReference type="PROSITE" id="PS51186"/>
    </source>
</evidence>
<dbReference type="Proteomes" id="UP001432180">
    <property type="component" value="Chromosome"/>
</dbReference>
<keyword evidence="3" id="KW-1185">Reference proteome</keyword>
<organism evidence="2 3">
    <name type="scientific">Thiorhodovibrio winogradskyi</name>
    <dbReference type="NCBI Taxonomy" id="77007"/>
    <lineage>
        <taxon>Bacteria</taxon>
        <taxon>Pseudomonadati</taxon>
        <taxon>Pseudomonadota</taxon>
        <taxon>Gammaproteobacteria</taxon>
        <taxon>Chromatiales</taxon>
        <taxon>Chromatiaceae</taxon>
        <taxon>Thiorhodovibrio</taxon>
    </lineage>
</organism>
<dbReference type="PROSITE" id="PS51186">
    <property type="entry name" value="GNAT"/>
    <property type="match status" value="1"/>
</dbReference>
<accession>A0ABZ0SBX4</accession>
<dbReference type="SUPFAM" id="SSF55729">
    <property type="entry name" value="Acyl-CoA N-acyltransferases (Nat)"/>
    <property type="match status" value="1"/>
</dbReference>
<sequence>MHFSTAVTGREDAILDLFKASFTASEGPEEGALIAGLVRNLLSNTPKPDRRVVTAEARGRVVGGCVFSRLIYANDKRTVFVLAPVAVASDLQRQGIGQQLLTHGLAIMREAGVDIVMTYGDPAYYAKVGFQPIREADAPAPFPLTQPEGWQGQSLTAQTLTPLQGPSRCVPALNQAVFW</sequence>
<name>A0ABZ0SBX4_9GAMM</name>
<dbReference type="Gene3D" id="3.40.630.30">
    <property type="match status" value="1"/>
</dbReference>
<gene>
    <name evidence="2" type="ORF">Thiowin_02571</name>
</gene>
<dbReference type="EMBL" id="CP121472">
    <property type="protein sequence ID" value="WPL17546.1"/>
    <property type="molecule type" value="Genomic_DNA"/>
</dbReference>
<dbReference type="InterPro" id="IPR000182">
    <property type="entry name" value="GNAT_dom"/>
</dbReference>
<reference evidence="2 3" key="1">
    <citation type="journal article" date="2023" name="Microorganisms">
        <title>Thiorhodovibrio frisius and Trv. litoralis spp. nov., Two Novel Members from a Clade of Fastidious Purple Sulfur Bacteria That Exhibit Unique Red-Shifted Light-Harvesting Capabilities.</title>
        <authorList>
            <person name="Methner A."/>
            <person name="Kuzyk S.B."/>
            <person name="Petersen J."/>
            <person name="Bauer S."/>
            <person name="Brinkmann H."/>
            <person name="Sichau K."/>
            <person name="Wanner G."/>
            <person name="Wolf J."/>
            <person name="Neumann-Schaal M."/>
            <person name="Henke P."/>
            <person name="Tank M."/>
            <person name="Sproer C."/>
            <person name="Bunk B."/>
            <person name="Overmann J."/>
        </authorList>
    </citation>
    <scope>NUCLEOTIDE SEQUENCE [LARGE SCALE GENOMIC DNA]</scope>
    <source>
        <strain evidence="2 3">DSM 6702</strain>
    </source>
</reference>
<dbReference type="CDD" id="cd04301">
    <property type="entry name" value="NAT_SF"/>
    <property type="match status" value="1"/>
</dbReference>
<dbReference type="RefSeq" id="WP_328983357.1">
    <property type="nucleotide sequence ID" value="NZ_CP121472.1"/>
</dbReference>
<proteinExistence type="predicted"/>
<feature type="domain" description="N-acetyltransferase" evidence="1">
    <location>
        <begin position="1"/>
        <end position="149"/>
    </location>
</feature>
<evidence type="ECO:0000313" key="2">
    <source>
        <dbReference type="EMBL" id="WPL17546.1"/>
    </source>
</evidence>
<dbReference type="InterPro" id="IPR016181">
    <property type="entry name" value="Acyl_CoA_acyltransferase"/>
</dbReference>
<protein>
    <submittedName>
        <fullName evidence="2">Acetyltransferase</fullName>
    </submittedName>
</protein>